<feature type="compositionally biased region" description="Polar residues" evidence="1">
    <location>
        <begin position="392"/>
        <end position="402"/>
    </location>
</feature>
<evidence type="ECO:0000256" key="1">
    <source>
        <dbReference type="SAM" id="MobiDB-lite"/>
    </source>
</evidence>
<dbReference type="AlphaFoldDB" id="A0A836CWB4"/>
<organism evidence="3 4">
    <name type="scientific">Ovis aries</name>
    <name type="common">Sheep</name>
    <dbReference type="NCBI Taxonomy" id="9940"/>
    <lineage>
        <taxon>Eukaryota</taxon>
        <taxon>Metazoa</taxon>
        <taxon>Chordata</taxon>
        <taxon>Craniata</taxon>
        <taxon>Vertebrata</taxon>
        <taxon>Euteleostomi</taxon>
        <taxon>Mammalia</taxon>
        <taxon>Eutheria</taxon>
        <taxon>Laurasiatheria</taxon>
        <taxon>Artiodactyla</taxon>
        <taxon>Ruminantia</taxon>
        <taxon>Pecora</taxon>
        <taxon>Bovidae</taxon>
        <taxon>Caprinae</taxon>
        <taxon>Ovis</taxon>
    </lineage>
</organism>
<dbReference type="PANTHER" id="PTHR21590:SF3">
    <property type="entry name" value="UPF0606 PROTEIN KIAA1549L"/>
    <property type="match status" value="1"/>
</dbReference>
<comment type="caution">
    <text evidence="3">The sequence shown here is derived from an EMBL/GenBank/DDBJ whole genome shotgun (WGS) entry which is preliminary data.</text>
</comment>
<dbReference type="EMBL" id="JAEMGP010000015">
    <property type="protein sequence ID" value="KAG5199959.1"/>
    <property type="molecule type" value="Genomic_DNA"/>
</dbReference>
<proteinExistence type="predicted"/>
<name>A0A836CWB4_SHEEP</name>
<feature type="region of interest" description="Disordered" evidence="1">
    <location>
        <begin position="67"/>
        <end position="314"/>
    </location>
</feature>
<sequence>MSSCLLLDVTMVTLFSVPYTIYASSCNKVSANARTDNQQIAVTPTPESSPHGRLLPISPTWPFSEVQSSSAVDRMKPGPGPSPDNTSWPQFAWTALPKTHRRARAHGDFSPPQDSARSASLEPSKDSTETLVQPRPPVGREAAATSGLPHARMPPPLPTLPPGTPFTAGLPLRPPRVGTPSISELHSPRADALLSSSSSSLAPDSPHSIIFSKAAERPTKGPLFPHTAPTDSSSSQSIANPLNPFAEEMNHAPSRNAQDLIGIPHLGFSGDSSPAGGPHSAGSPAPEFLSSVADLAPLSPAPPASGSLLQLHGGRPSLSTLEVAPSLTSTQPTEAEVAEGAHNGVSLPTLKSAATHEAASSLVQTAESVAVRMTSLEATRAPAKNSAYPLSVSATPENSKGPTLSAEHKSSPLVPSPLPLTTAGQGQQGPSGAVPTSPSNGTTAGFPSTPAPLQLAQSHVSPSAVPQVPTPQEAGGDGSPPTAAADLLLLSTFPHRPSMTWTFPLQKEGSMAAVLKKNKKASLTVALQTLLSKESLSLHAVGGFTSDFSTDHVSTDMTPPGTSLLPTELPPSSIPFTRATQTVSPSRSFSRTKPVAYAAVTDHSELPVLASKQVTAFPSSSEVYDFSTMGGMRKPATTDVFWSSVAAEAESLSTEPMMSSWLQQTNYDVNGHTVNSTSWETHPAPATSPGGLNSTANTIKSQDFKDNVGHSVTVEGFSIQDPGSGLSTNQSIQQSDVTVGNHTDFLSVNTNNYTRDVQTAEIGDYPRISQQAVSHPHLQSPAHPTHPLVLSSPSLTSTARLPEMLSDEVDTSFQIADDIYPSLVINASPPFQDILRFHSPAELPALSTSALFRTPSKAPWASQHPEKWTGATTNAVDSSALPKAEPTAAAAATTLFLRKSSPLVLSAALVAKGTGSSPSAMASGLAKSSWTTALAKNITSSAASGPKATPGVAHPAFSFTPTYMFARTAHTMSTHTAMQGNTGATSGLLSTTHLPRKPQAMHTGFPNPTNPDLPRVSTTRPLTITAALTSITAPVRATRMPPSSAENTVAALPAVSTAVVTAGKMASNLECQMSSKLLVKTVLFLTQRRMQISETLKLNIAKGLTQALRKAFHQNDVLAHVDLLEHSHNITVGYYATKGRLVYLPSAVSEMLGVYGISNVTADVKQHTPNLQSVAVLASPWIPQPAGYLQLKTGK</sequence>
<feature type="region of interest" description="Disordered" evidence="1">
    <location>
        <begin position="982"/>
        <end position="1016"/>
    </location>
</feature>
<dbReference type="PANTHER" id="PTHR21590">
    <property type="entry name" value="SEA DOMAIN-CONTAINING PROTEIN"/>
    <property type="match status" value="1"/>
</dbReference>
<evidence type="ECO:0000313" key="3">
    <source>
        <dbReference type="EMBL" id="KAG5199959.1"/>
    </source>
</evidence>
<feature type="compositionally biased region" description="Polar residues" evidence="1">
    <location>
        <begin position="982"/>
        <end position="993"/>
    </location>
</feature>
<accession>A0A836CWB4</accession>
<protein>
    <submittedName>
        <fullName evidence="3">Uncharacterized protein</fullName>
    </submittedName>
</protein>
<gene>
    <name evidence="3" type="ORF">JEQ12_006438</name>
</gene>
<feature type="chain" id="PRO_5032502227" evidence="2">
    <location>
        <begin position="24"/>
        <end position="1195"/>
    </location>
</feature>
<evidence type="ECO:0000313" key="4">
    <source>
        <dbReference type="Proteomes" id="UP000664991"/>
    </source>
</evidence>
<reference evidence="3 4" key="1">
    <citation type="submission" date="2020-12" db="EMBL/GenBank/DDBJ databases">
        <title>De novo assembly of Tibetan sheep genome.</title>
        <authorList>
            <person name="Li X."/>
        </authorList>
    </citation>
    <scope>NUCLEOTIDE SEQUENCE [LARGE SCALE GENOMIC DNA]</scope>
    <source>
        <tissue evidence="3">Heart</tissue>
    </source>
</reference>
<feature type="signal peptide" evidence="2">
    <location>
        <begin position="1"/>
        <end position="23"/>
    </location>
</feature>
<feature type="compositionally biased region" description="Low complexity" evidence="1">
    <location>
        <begin position="190"/>
        <end position="208"/>
    </location>
</feature>
<keyword evidence="2" id="KW-0732">Signal</keyword>
<feature type="compositionally biased region" description="Pro residues" evidence="1">
    <location>
        <begin position="152"/>
        <end position="164"/>
    </location>
</feature>
<feature type="region of interest" description="Disordered" evidence="1">
    <location>
        <begin position="774"/>
        <end position="793"/>
    </location>
</feature>
<feature type="compositionally biased region" description="Polar residues" evidence="1">
    <location>
        <begin position="422"/>
        <end position="446"/>
    </location>
</feature>
<feature type="compositionally biased region" description="Low complexity" evidence="1">
    <location>
        <begin position="783"/>
        <end position="793"/>
    </location>
</feature>
<dbReference type="Proteomes" id="UP000664991">
    <property type="component" value="Chromosome 15"/>
</dbReference>
<feature type="compositionally biased region" description="Polar residues" evidence="1">
    <location>
        <begin position="229"/>
        <end position="240"/>
    </location>
</feature>
<feature type="region of interest" description="Disordered" evidence="1">
    <location>
        <begin position="381"/>
        <end position="484"/>
    </location>
</feature>
<feature type="compositionally biased region" description="Low complexity" evidence="1">
    <location>
        <begin position="269"/>
        <end position="309"/>
    </location>
</feature>
<evidence type="ECO:0000256" key="2">
    <source>
        <dbReference type="SAM" id="SignalP"/>
    </source>
</evidence>
<feature type="region of interest" description="Disordered" evidence="1">
    <location>
        <begin position="319"/>
        <end position="338"/>
    </location>
</feature>